<reference evidence="1" key="1">
    <citation type="submission" date="2019-08" db="EMBL/GenBank/DDBJ databases">
        <title>The genome of the North American firefly Photinus pyralis.</title>
        <authorList>
            <consortium name="Photinus pyralis genome working group"/>
            <person name="Fallon T.R."/>
            <person name="Sander Lower S.E."/>
            <person name="Weng J.-K."/>
        </authorList>
    </citation>
    <scope>NUCLEOTIDE SEQUENCE</scope>
    <source>
        <strain evidence="1">TRF0915ILg1</strain>
        <tissue evidence="1">Whole body</tissue>
    </source>
</reference>
<sequence>MSDLSSLSCLSFDEEEEPLKIRMICDRNNPWNELDDFEFKMIFRFAKETVIEILYFFADEIKPRTFRNKAISPINQLLLNWRFSATDVFQQVIGDSFNMHKATVYRVVAKVTRCIARNKARFVTMQEIKTPFESSHQEVHSQKGFRIKIEHCLAVIVACVVLHNIALDHNDAEPSHDAAIELQQKNSLLVENVIEDLRLVPGAN</sequence>
<accession>A0A8K0C581</accession>
<organism evidence="1 2">
    <name type="scientific">Ignelater luminosus</name>
    <name type="common">Cucubano</name>
    <name type="synonym">Pyrophorus luminosus</name>
    <dbReference type="NCBI Taxonomy" id="2038154"/>
    <lineage>
        <taxon>Eukaryota</taxon>
        <taxon>Metazoa</taxon>
        <taxon>Ecdysozoa</taxon>
        <taxon>Arthropoda</taxon>
        <taxon>Hexapoda</taxon>
        <taxon>Insecta</taxon>
        <taxon>Pterygota</taxon>
        <taxon>Neoptera</taxon>
        <taxon>Endopterygota</taxon>
        <taxon>Coleoptera</taxon>
        <taxon>Polyphaga</taxon>
        <taxon>Elateriformia</taxon>
        <taxon>Elateroidea</taxon>
        <taxon>Elateridae</taxon>
        <taxon>Agrypninae</taxon>
        <taxon>Pyrophorini</taxon>
        <taxon>Ignelater</taxon>
    </lineage>
</organism>
<evidence type="ECO:0000313" key="1">
    <source>
        <dbReference type="EMBL" id="KAF2878816.1"/>
    </source>
</evidence>
<name>A0A8K0C581_IGNLU</name>
<proteinExistence type="predicted"/>
<dbReference type="Proteomes" id="UP000801492">
    <property type="component" value="Unassembled WGS sequence"/>
</dbReference>
<dbReference type="EMBL" id="VTPC01091279">
    <property type="protein sequence ID" value="KAF2878816.1"/>
    <property type="molecule type" value="Genomic_DNA"/>
</dbReference>
<evidence type="ECO:0008006" key="3">
    <source>
        <dbReference type="Google" id="ProtNLM"/>
    </source>
</evidence>
<dbReference type="AlphaFoldDB" id="A0A8K0C581"/>
<evidence type="ECO:0000313" key="2">
    <source>
        <dbReference type="Proteomes" id="UP000801492"/>
    </source>
</evidence>
<comment type="caution">
    <text evidence="1">The sequence shown here is derived from an EMBL/GenBank/DDBJ whole genome shotgun (WGS) entry which is preliminary data.</text>
</comment>
<keyword evidence="2" id="KW-1185">Reference proteome</keyword>
<gene>
    <name evidence="1" type="ORF">ILUMI_27351</name>
</gene>
<dbReference type="OrthoDB" id="6778312at2759"/>
<protein>
    <recommendedName>
        <fullName evidence="3">Nuclease HARBI1</fullName>
    </recommendedName>
</protein>